<evidence type="ECO:0000256" key="1">
    <source>
        <dbReference type="ARBA" id="ARBA00005952"/>
    </source>
</evidence>
<dbReference type="SUPFAM" id="SSF48013">
    <property type="entry name" value="NusB-like"/>
    <property type="match status" value="1"/>
</dbReference>
<reference evidence="9 10" key="1">
    <citation type="submission" date="2020-02" db="EMBL/GenBank/DDBJ databases">
        <title>Complete genome sequence of the novel Campylobacter species Candidatus Campylobacter infans.</title>
        <authorList>
            <person name="Duim B."/>
            <person name="Zomer A."/>
            <person name="van der Graaf L."/>
            <person name="Wagenaar J."/>
        </authorList>
    </citation>
    <scope>NUCLEOTIDE SEQUENCE [LARGE SCALE GENOMIC DNA]</scope>
    <source>
        <strain evidence="9 10">19S00001</strain>
    </source>
</reference>
<dbReference type="InterPro" id="IPR011605">
    <property type="entry name" value="NusB_fam"/>
</dbReference>
<evidence type="ECO:0000256" key="4">
    <source>
        <dbReference type="ARBA" id="ARBA00023015"/>
    </source>
</evidence>
<dbReference type="Proteomes" id="UP000509414">
    <property type="component" value="Chromosome"/>
</dbReference>
<dbReference type="Gene3D" id="1.10.940.10">
    <property type="entry name" value="NusB-like"/>
    <property type="match status" value="1"/>
</dbReference>
<evidence type="ECO:0000256" key="5">
    <source>
        <dbReference type="ARBA" id="ARBA00023163"/>
    </source>
</evidence>
<dbReference type="HAMAP" id="MF_00073">
    <property type="entry name" value="NusB"/>
    <property type="match status" value="1"/>
</dbReference>
<evidence type="ECO:0000313" key="9">
    <source>
        <dbReference type="EMBL" id="QLI05699.1"/>
    </source>
</evidence>
<feature type="compositionally biased region" description="Basic residues" evidence="7">
    <location>
        <begin position="181"/>
        <end position="191"/>
    </location>
</feature>
<gene>
    <name evidence="6 9" type="primary">nusB</name>
    <name evidence="9" type="ORF">CINF_1211</name>
</gene>
<evidence type="ECO:0000256" key="6">
    <source>
        <dbReference type="HAMAP-Rule" id="MF_00073"/>
    </source>
</evidence>
<comment type="function">
    <text evidence="6">Involved in transcription antitermination. Required for transcription of ribosomal RNA (rRNA) genes. Binds specifically to the boxA antiterminator sequence of the ribosomal RNA (rrn) operons.</text>
</comment>
<feature type="region of interest" description="Disordered" evidence="7">
    <location>
        <begin position="172"/>
        <end position="221"/>
    </location>
</feature>
<dbReference type="NCBIfam" id="TIGR01951">
    <property type="entry name" value="nusB"/>
    <property type="match status" value="1"/>
</dbReference>
<proteinExistence type="inferred from homology"/>
<dbReference type="InterPro" id="IPR035926">
    <property type="entry name" value="NusB-like_sf"/>
</dbReference>
<keyword evidence="10" id="KW-1185">Reference proteome</keyword>
<dbReference type="GO" id="GO:0003723">
    <property type="term" value="F:RNA binding"/>
    <property type="evidence" value="ECO:0007669"/>
    <property type="project" value="UniProtKB-UniRule"/>
</dbReference>
<keyword evidence="5 6" id="KW-0804">Transcription</keyword>
<dbReference type="PANTHER" id="PTHR11078:SF3">
    <property type="entry name" value="ANTITERMINATION NUSB DOMAIN-CONTAINING PROTEIN"/>
    <property type="match status" value="1"/>
</dbReference>
<evidence type="ECO:0000313" key="10">
    <source>
        <dbReference type="Proteomes" id="UP000509414"/>
    </source>
</evidence>
<dbReference type="EMBL" id="CP049075">
    <property type="protein sequence ID" value="QLI05699.1"/>
    <property type="molecule type" value="Genomic_DNA"/>
</dbReference>
<dbReference type="GO" id="GO:0031564">
    <property type="term" value="P:transcription antitermination"/>
    <property type="evidence" value="ECO:0007669"/>
    <property type="project" value="UniProtKB-KW"/>
</dbReference>
<feature type="compositionally biased region" description="Polar residues" evidence="7">
    <location>
        <begin position="192"/>
        <end position="203"/>
    </location>
</feature>
<dbReference type="PANTHER" id="PTHR11078">
    <property type="entry name" value="N UTILIZATION SUBSTANCE PROTEIN B-RELATED"/>
    <property type="match status" value="1"/>
</dbReference>
<feature type="compositionally biased region" description="Basic residues" evidence="7">
    <location>
        <begin position="204"/>
        <end position="221"/>
    </location>
</feature>
<dbReference type="GO" id="GO:0006353">
    <property type="term" value="P:DNA-templated transcription termination"/>
    <property type="evidence" value="ECO:0007669"/>
    <property type="project" value="UniProtKB-UniRule"/>
</dbReference>
<dbReference type="KEGG" id="cinf:CINF_1211"/>
<sequence>MATRHQSRFASISLLYAHEMGTFSDEFLNEFLDEQKIRNEPRNFTISLFEGVLANQINIDNKLNSLLNKWILNQIGAIERAILRLGAYELMFANTDAKVIISEAVALASEFSTENSVKLVNAVLDKIAKNPQLLSADEVAKLNEILNADDSSDKEILNKNIKISKAKKEAFNKNIKISNKQNKKSPNKRPSQKTNNPKNQPNSFKKRPAKFQTKRVKKDIK</sequence>
<evidence type="ECO:0000256" key="7">
    <source>
        <dbReference type="SAM" id="MobiDB-lite"/>
    </source>
</evidence>
<protein>
    <recommendedName>
        <fullName evidence="6">Transcription antitermination protein NusB</fullName>
    </recommendedName>
    <alternativeName>
        <fullName evidence="6">Antitermination factor NusB</fullName>
    </alternativeName>
</protein>
<keyword evidence="4 6" id="KW-0805">Transcription regulation</keyword>
<name>A0A7H9CLM3_9BACT</name>
<organism evidence="9 10">
    <name type="scientific">Candidatus Campylobacter infans</name>
    <dbReference type="NCBI Taxonomy" id="2561898"/>
    <lineage>
        <taxon>Bacteria</taxon>
        <taxon>Pseudomonadati</taxon>
        <taxon>Campylobacterota</taxon>
        <taxon>Epsilonproteobacteria</taxon>
        <taxon>Campylobacterales</taxon>
        <taxon>Campylobacteraceae</taxon>
        <taxon>Campylobacter</taxon>
    </lineage>
</organism>
<keyword evidence="3 6" id="KW-0694">RNA-binding</keyword>
<evidence type="ECO:0000256" key="2">
    <source>
        <dbReference type="ARBA" id="ARBA00022814"/>
    </source>
</evidence>
<accession>A0A7H9CLM3</accession>
<dbReference type="GO" id="GO:0005829">
    <property type="term" value="C:cytosol"/>
    <property type="evidence" value="ECO:0007669"/>
    <property type="project" value="TreeGrafter"/>
</dbReference>
<comment type="similarity">
    <text evidence="1 6">Belongs to the NusB family.</text>
</comment>
<dbReference type="InterPro" id="IPR006027">
    <property type="entry name" value="NusB_RsmB_TIM44"/>
</dbReference>
<feature type="domain" description="NusB/RsmB/TIM44" evidence="8">
    <location>
        <begin position="6"/>
        <end position="129"/>
    </location>
</feature>
<dbReference type="AlphaFoldDB" id="A0A7H9CLM3"/>
<dbReference type="Pfam" id="PF01029">
    <property type="entry name" value="NusB"/>
    <property type="match status" value="1"/>
</dbReference>
<keyword evidence="2 6" id="KW-0889">Transcription antitermination</keyword>
<evidence type="ECO:0000259" key="8">
    <source>
        <dbReference type="Pfam" id="PF01029"/>
    </source>
</evidence>
<evidence type="ECO:0000256" key="3">
    <source>
        <dbReference type="ARBA" id="ARBA00022884"/>
    </source>
</evidence>